<dbReference type="InterPro" id="IPR023862">
    <property type="entry name" value="CHP03960_rSAM"/>
</dbReference>
<dbReference type="SUPFAM" id="SSF102114">
    <property type="entry name" value="Radical SAM enzymes"/>
    <property type="match status" value="1"/>
</dbReference>
<dbReference type="Pfam" id="PF04055">
    <property type="entry name" value="Radical_SAM"/>
    <property type="match status" value="1"/>
</dbReference>
<proteinExistence type="predicted"/>
<accession>A0A7C3RRM0</accession>
<dbReference type="SMART" id="SM00729">
    <property type="entry name" value="Elp3"/>
    <property type="match status" value="1"/>
</dbReference>
<dbReference type="CDD" id="cd01335">
    <property type="entry name" value="Radical_SAM"/>
    <property type="match status" value="1"/>
</dbReference>
<evidence type="ECO:0000259" key="1">
    <source>
        <dbReference type="PROSITE" id="PS51918"/>
    </source>
</evidence>
<dbReference type="Pfam" id="PF19864">
    <property type="entry name" value="Radical_SAM_N2"/>
    <property type="match status" value="1"/>
</dbReference>
<dbReference type="PANTHER" id="PTHR42731:SF1">
    <property type="entry name" value="RADICAL SAM DOMAIN PROTEIN"/>
    <property type="match status" value="1"/>
</dbReference>
<dbReference type="InterPro" id="IPR045784">
    <property type="entry name" value="Radical_SAM_N2"/>
</dbReference>
<dbReference type="InterPro" id="IPR023404">
    <property type="entry name" value="rSAM_horseshoe"/>
</dbReference>
<dbReference type="PROSITE" id="PS51918">
    <property type="entry name" value="RADICAL_SAM"/>
    <property type="match status" value="1"/>
</dbReference>
<dbReference type="AlphaFoldDB" id="A0A7C3RRM0"/>
<gene>
    <name evidence="2" type="ORF">ENW00_07020</name>
</gene>
<sequence>MRDLELILDKVEKPSRYIGNEHNIIIKDWNKVKLKVALAFPDLYEIGMSHLGFQIIYFLLNNREDTLCERVFAPYIDLENLLRDRKIPLFSLETKKPIKSFDWLAFSLSYELTYSGILTILNLSHIPIFSRDRDESYPLIIAGGPTVLNSEPIADFIDVIFIGEAEEAINEIINVYLEWKETKENKTQLFKELVKIEGVYIPSLYKPIYEKDKFKEIIPLYPWVPPKISRRIVYDLEKAPFPTRPIVPIQQVAHDRGSIEIMRGCQRSCRFCFAGYIYRPKRYRSIDTIRKYAKEIFENTGYEEISLLSLSTNDYPNIEKLLDLLNEDFEGKHVNFTLPSLRADKFSLELAEKVEKNKKSSLTFAIEAGTERLRKVINKNLKEEEFFKTLDVAFSKGWNNIKLYFMLGLPTETDEDIYETVNLVEKIIRLNRRSKIHLSFSIFVPKPHTSFQWEKFEDREIIERRKNILRKALKRKNISIDFHDYSMSYLEAIFSRGDRRLSNILNLAWQMGSRFESWTEFLRIDIWEKIFNNLNINPKWYTEKKNIDDPLPWDHISCGVRKNYLIKEREKAYKCEETPPCEWGLFCDFCGVSHYG</sequence>
<dbReference type="GO" id="GO:0051536">
    <property type="term" value="F:iron-sulfur cluster binding"/>
    <property type="evidence" value="ECO:0007669"/>
    <property type="project" value="InterPro"/>
</dbReference>
<dbReference type="PANTHER" id="PTHR42731">
    <property type="entry name" value="SLL1084 PROTEIN"/>
    <property type="match status" value="1"/>
</dbReference>
<evidence type="ECO:0000313" key="2">
    <source>
        <dbReference type="EMBL" id="HFX13882.1"/>
    </source>
</evidence>
<reference evidence="2" key="1">
    <citation type="journal article" date="2020" name="mSystems">
        <title>Genome- and Community-Level Interaction Insights into Carbon Utilization and Element Cycling Functions of Hydrothermarchaeota in Hydrothermal Sediment.</title>
        <authorList>
            <person name="Zhou Z."/>
            <person name="Liu Y."/>
            <person name="Xu W."/>
            <person name="Pan J."/>
            <person name="Luo Z.H."/>
            <person name="Li M."/>
        </authorList>
    </citation>
    <scope>NUCLEOTIDE SEQUENCE [LARGE SCALE GENOMIC DNA]</scope>
    <source>
        <strain evidence="2">SpSt-81</strain>
    </source>
</reference>
<feature type="domain" description="Radical SAM core" evidence="1">
    <location>
        <begin position="251"/>
        <end position="479"/>
    </location>
</feature>
<dbReference type="EMBL" id="DTIN01000025">
    <property type="protein sequence ID" value="HFX13882.1"/>
    <property type="molecule type" value="Genomic_DNA"/>
</dbReference>
<dbReference type="InterPro" id="IPR006638">
    <property type="entry name" value="Elp3/MiaA/NifB-like_rSAM"/>
</dbReference>
<dbReference type="NCBIfam" id="TIGR03960">
    <property type="entry name" value="rSAM_fuse_unch"/>
    <property type="match status" value="1"/>
</dbReference>
<dbReference type="InterPro" id="IPR058240">
    <property type="entry name" value="rSAM_sf"/>
</dbReference>
<comment type="caution">
    <text evidence="2">The sequence shown here is derived from an EMBL/GenBank/DDBJ whole genome shotgun (WGS) entry which is preliminary data.</text>
</comment>
<dbReference type="InterPro" id="IPR007197">
    <property type="entry name" value="rSAM"/>
</dbReference>
<dbReference type="GO" id="GO:0003824">
    <property type="term" value="F:catalytic activity"/>
    <property type="evidence" value="ECO:0007669"/>
    <property type="project" value="InterPro"/>
</dbReference>
<name>A0A7C3RRM0_DICTH</name>
<dbReference type="SFLD" id="SFLDS00029">
    <property type="entry name" value="Radical_SAM"/>
    <property type="match status" value="1"/>
</dbReference>
<organism evidence="2">
    <name type="scientific">Dictyoglomus thermophilum</name>
    <dbReference type="NCBI Taxonomy" id="14"/>
    <lineage>
        <taxon>Bacteria</taxon>
        <taxon>Pseudomonadati</taxon>
        <taxon>Dictyoglomota</taxon>
        <taxon>Dictyoglomia</taxon>
        <taxon>Dictyoglomales</taxon>
        <taxon>Dictyoglomaceae</taxon>
        <taxon>Dictyoglomus</taxon>
    </lineage>
</organism>
<dbReference type="Gene3D" id="3.80.30.20">
    <property type="entry name" value="tm_1862 like domain"/>
    <property type="match status" value="1"/>
</dbReference>
<dbReference type="SFLD" id="SFLDG01082">
    <property type="entry name" value="B12-binding_domain_containing"/>
    <property type="match status" value="1"/>
</dbReference>
<protein>
    <submittedName>
        <fullName evidence="2">TIGR03960 family B12-binding radical SAM protein</fullName>
    </submittedName>
</protein>